<name>A0A2H0UT04_9BACT</name>
<sequence length="77" mass="8946">MFGIADLRFLLTFISLVPLSWEAGKRTGAHSHRLGITNKYYTKIIFLSSTKKLIKNPLSQVKGIYYYKNLFSTRMEQ</sequence>
<evidence type="ECO:0000313" key="2">
    <source>
        <dbReference type="Proteomes" id="UP000231157"/>
    </source>
</evidence>
<proteinExistence type="predicted"/>
<dbReference type="AlphaFoldDB" id="A0A2H0UT04"/>
<gene>
    <name evidence="1" type="ORF">COU07_03445</name>
</gene>
<dbReference type="Proteomes" id="UP000231157">
    <property type="component" value="Unassembled WGS sequence"/>
</dbReference>
<comment type="caution">
    <text evidence="1">The sequence shown here is derived from an EMBL/GenBank/DDBJ whole genome shotgun (WGS) entry which is preliminary data.</text>
</comment>
<dbReference type="EMBL" id="PFAZ01000009">
    <property type="protein sequence ID" value="PIR88925.1"/>
    <property type="molecule type" value="Genomic_DNA"/>
</dbReference>
<organism evidence="1 2">
    <name type="scientific">Candidatus Harrisonbacteria bacterium CG10_big_fil_rev_8_21_14_0_10_40_38</name>
    <dbReference type="NCBI Taxonomy" id="1974583"/>
    <lineage>
        <taxon>Bacteria</taxon>
        <taxon>Candidatus Harrisoniibacteriota</taxon>
    </lineage>
</organism>
<protein>
    <submittedName>
        <fullName evidence="1">Uncharacterized protein</fullName>
    </submittedName>
</protein>
<accession>A0A2H0UT04</accession>
<reference evidence="2" key="1">
    <citation type="submission" date="2017-09" db="EMBL/GenBank/DDBJ databases">
        <title>Depth-based differentiation of microbial function through sediment-hosted aquifers and enrichment of novel symbionts in the deep terrestrial subsurface.</title>
        <authorList>
            <person name="Probst A.J."/>
            <person name="Ladd B."/>
            <person name="Jarett J.K."/>
            <person name="Geller-Mcgrath D.E."/>
            <person name="Sieber C.M.K."/>
            <person name="Emerson J.B."/>
            <person name="Anantharaman K."/>
            <person name="Thomas B.C."/>
            <person name="Malmstrom R."/>
            <person name="Stieglmeier M."/>
            <person name="Klingl A."/>
            <person name="Woyke T."/>
            <person name="Ryan C.M."/>
            <person name="Banfield J.F."/>
        </authorList>
    </citation>
    <scope>NUCLEOTIDE SEQUENCE [LARGE SCALE GENOMIC DNA]</scope>
</reference>
<evidence type="ECO:0000313" key="1">
    <source>
        <dbReference type="EMBL" id="PIR88925.1"/>
    </source>
</evidence>